<dbReference type="HOGENOM" id="CLU_367581_0_0_12"/>
<dbReference type="Proteomes" id="UP000009223">
    <property type="component" value="Chromosome"/>
</dbReference>
<dbReference type="Gene3D" id="2.130.10.10">
    <property type="entry name" value="YVTN repeat-like/Quinoprotein amine dehydrogenase"/>
    <property type="match status" value="2"/>
</dbReference>
<gene>
    <name evidence="2" type="ordered locus">TREPR_3520</name>
</gene>
<organism evidence="2 3">
    <name type="scientific">Treponema primitia (strain ATCC BAA-887 / DSM 12427 / ZAS-2)</name>
    <dbReference type="NCBI Taxonomy" id="545694"/>
    <lineage>
        <taxon>Bacteria</taxon>
        <taxon>Pseudomonadati</taxon>
        <taxon>Spirochaetota</taxon>
        <taxon>Spirochaetia</taxon>
        <taxon>Spirochaetales</taxon>
        <taxon>Treponemataceae</taxon>
        <taxon>Treponema</taxon>
    </lineage>
</organism>
<protein>
    <submittedName>
        <fullName evidence="2">Putative cell wall/surface repeat protein</fullName>
    </submittedName>
</protein>
<evidence type="ECO:0000313" key="2">
    <source>
        <dbReference type="EMBL" id="AEF84388.1"/>
    </source>
</evidence>
<keyword evidence="3" id="KW-1185">Reference proteome</keyword>
<dbReference type="SUPFAM" id="SSF110296">
    <property type="entry name" value="Oligoxyloglucan reducing end-specific cellobiohydrolase"/>
    <property type="match status" value="1"/>
</dbReference>
<dbReference type="EMBL" id="CP001843">
    <property type="protein sequence ID" value="AEF84388.1"/>
    <property type="molecule type" value="Genomic_DNA"/>
</dbReference>
<proteinExistence type="predicted"/>
<dbReference type="eggNOG" id="COG4447">
    <property type="taxonomic scope" value="Bacteria"/>
</dbReference>
<evidence type="ECO:0000313" key="3">
    <source>
        <dbReference type="Proteomes" id="UP000009223"/>
    </source>
</evidence>
<dbReference type="KEGG" id="tpi:TREPR_3520"/>
<name>F5YIV3_TREPZ</name>
<dbReference type="InterPro" id="IPR015943">
    <property type="entry name" value="WD40/YVTN_repeat-like_dom_sf"/>
</dbReference>
<feature type="signal peptide" evidence="1">
    <location>
        <begin position="1"/>
        <end position="42"/>
    </location>
</feature>
<feature type="chain" id="PRO_5003329752" evidence="1">
    <location>
        <begin position="43"/>
        <end position="758"/>
    </location>
</feature>
<reference evidence="2 3" key="2">
    <citation type="journal article" date="2011" name="ISME J.">
        <title>RNA-seq reveals cooperative metabolic interactions between two termite-gut spirochete species in co-culture.</title>
        <authorList>
            <person name="Rosenthal A.Z."/>
            <person name="Matson E.G."/>
            <person name="Eldar A."/>
            <person name="Leadbetter J.R."/>
        </authorList>
    </citation>
    <scope>NUCLEOTIDE SEQUENCE [LARGE SCALE GENOMIC DNA]</scope>
    <source>
        <strain evidence="3">ATCC BAA-887 / DSM 12427 / ZAS-2</strain>
    </source>
</reference>
<keyword evidence="1" id="KW-0732">Signal</keyword>
<sequence>MKEAAPYGAVHRQKGGFSMKKLRFFSLLAAVLALGLAFTACGDDSSGDPTSPPNYPYTPPFVGVTGISGVSSTGVKDVEFSLSGATVDPADATNQTIVWSLTSSTAGVTDISGGKFTPTAEGNVIIAATITNGAAVSSDYTQSFTITIIDPDNFVAVTGITNVPTTGTINTALDLSTVTVAPDNATFRTIVWSVPASAGSISGSTFTPAAAGTVTITGTITNGLTLSSNYTESFTITINDTATFTAVTNISEVPTAWYVDAPLDLSAVTVAPASATNKTIVWTVPEGKGTISGNTFTPSAEGTVALTATITNGLTESSNYTQEFSISVAAAFVPVTDISGVPETAIKNTLIGLNNYYSNGGYQAPYTTVTPDNATNQDIVWSVKTAGAGVTAITGTSFTPSEGGTLTITATIANGKTPSTDYIKDFTITVSDPYTGPAWTAPPMSNSDLDAFGSRITGIAYNGTDKWVAVSQAGRIRYSTDDGITWAGAVSPFSYNINGIAYGKADSIEDSKWVAVGSNGEIASSDTGENGTWTLAANSSFGTTAISGIANGNNRFVAAGNNKVAYSSHSGTWTQTSAASTYMSAMAYGGGIWIGGGSGGSMAKSINNGSTWVKIEQSIFSSASGIDNDFRSIAYGNGTWIAVGSRDIATSTDDGATWTKVTNNPFDYTSGWISGVRAIAYGNGTWVAGGIGGKIATSKDDGATWTLSSDSTFLRTHEIYSIAFGNNRFIAVGSGSTFLNGGGSTTSAHIAYLDVAAE</sequence>
<reference evidence="3" key="1">
    <citation type="submission" date="2009-12" db="EMBL/GenBank/DDBJ databases">
        <title>Complete sequence of Treponema primitia strain ZAS-2.</title>
        <authorList>
            <person name="Tetu S.G."/>
            <person name="Matson E."/>
            <person name="Ren Q."/>
            <person name="Seshadri R."/>
            <person name="Elbourne L."/>
            <person name="Hassan K.A."/>
            <person name="Durkin A."/>
            <person name="Radune D."/>
            <person name="Mohamoud Y."/>
            <person name="Shay R."/>
            <person name="Jin S."/>
            <person name="Zhang X."/>
            <person name="Lucey K."/>
            <person name="Ballor N.R."/>
            <person name="Ottesen E."/>
            <person name="Rosenthal R."/>
            <person name="Allen A."/>
            <person name="Leadbetter J.R."/>
            <person name="Paulsen I.T."/>
        </authorList>
    </citation>
    <scope>NUCLEOTIDE SEQUENCE [LARGE SCALE GENOMIC DNA]</scope>
    <source>
        <strain evidence="3">ATCC BAA-887 / DSM 12427 / ZAS-2</strain>
    </source>
</reference>
<dbReference type="eggNOG" id="COG5492">
    <property type="taxonomic scope" value="Bacteria"/>
</dbReference>
<dbReference type="STRING" id="545694.TREPR_3520"/>
<accession>F5YIV3</accession>
<dbReference type="AlphaFoldDB" id="F5YIV3"/>
<evidence type="ECO:0000256" key="1">
    <source>
        <dbReference type="SAM" id="SignalP"/>
    </source>
</evidence>